<dbReference type="PANTHER" id="PTHR11851:SF49">
    <property type="entry name" value="MITOCHONDRIAL-PROCESSING PEPTIDASE SUBUNIT ALPHA"/>
    <property type="match status" value="1"/>
</dbReference>
<dbReference type="InterPro" id="IPR011765">
    <property type="entry name" value="Pept_M16_N"/>
</dbReference>
<evidence type="ECO:0000256" key="3">
    <source>
        <dbReference type="ARBA" id="ARBA00023049"/>
    </source>
</evidence>
<proteinExistence type="inferred from homology"/>
<evidence type="ECO:0000259" key="4">
    <source>
        <dbReference type="Pfam" id="PF00675"/>
    </source>
</evidence>
<dbReference type="EMBL" id="CP116805">
    <property type="protein sequence ID" value="WCL53646.1"/>
    <property type="molecule type" value="Genomic_DNA"/>
</dbReference>
<reference evidence="6" key="1">
    <citation type="submission" date="2023-01" db="EMBL/GenBank/DDBJ databases">
        <title>The genome sequence of Kordiimonadaceae bacterium 6D33.</title>
        <authorList>
            <person name="Liu Y."/>
        </authorList>
    </citation>
    <scope>NUCLEOTIDE SEQUENCE</scope>
    <source>
        <strain evidence="6">6D33</strain>
    </source>
</reference>
<accession>A0AAE9XR77</accession>
<evidence type="ECO:0000259" key="5">
    <source>
        <dbReference type="Pfam" id="PF05193"/>
    </source>
</evidence>
<dbReference type="Gene3D" id="3.30.830.10">
    <property type="entry name" value="Metalloenzyme, LuxS/M16 peptidase-like"/>
    <property type="match status" value="2"/>
</dbReference>
<dbReference type="AlphaFoldDB" id="A0AAE9XR77"/>
<dbReference type="Pfam" id="PF05193">
    <property type="entry name" value="Peptidase_M16_C"/>
    <property type="match status" value="1"/>
</dbReference>
<feature type="domain" description="Peptidase M16 N-terminal" evidence="4">
    <location>
        <begin position="13"/>
        <end position="160"/>
    </location>
</feature>
<dbReference type="Proteomes" id="UP001217500">
    <property type="component" value="Chromosome"/>
</dbReference>
<dbReference type="SUPFAM" id="SSF63411">
    <property type="entry name" value="LuxS/MPP-like metallohydrolase"/>
    <property type="match status" value="2"/>
</dbReference>
<gene>
    <name evidence="6" type="ORF">PH603_13990</name>
</gene>
<dbReference type="Pfam" id="PF00675">
    <property type="entry name" value="Peptidase_M16"/>
    <property type="match status" value="1"/>
</dbReference>
<dbReference type="RefSeq" id="WP_289503158.1">
    <property type="nucleotide sequence ID" value="NZ_CP116805.1"/>
</dbReference>
<evidence type="ECO:0000256" key="2">
    <source>
        <dbReference type="ARBA" id="ARBA00007261"/>
    </source>
</evidence>
<name>A0AAE9XR77_9PROT</name>
<keyword evidence="7" id="KW-1185">Reference proteome</keyword>
<keyword evidence="3" id="KW-0482">Metalloprotease</keyword>
<dbReference type="InterPro" id="IPR011249">
    <property type="entry name" value="Metalloenz_LuxS/M16"/>
</dbReference>
<keyword evidence="3" id="KW-0378">Hydrolase</keyword>
<comment type="similarity">
    <text evidence="2">Belongs to the peptidase M16 family.</text>
</comment>
<dbReference type="PANTHER" id="PTHR11851">
    <property type="entry name" value="METALLOPROTEASE"/>
    <property type="match status" value="1"/>
</dbReference>
<sequence>MTARLTRLPNGIRVVSETRRTLQSVAVGVWVDVGARHETEALNGITHCLEHMVFKGTKRRSARDIAFEIEAVGGHLNAYTSREQTTFYARVMRDDLPLALDLLSDILLHSELDPAELTREQEVIVQEIGQANDTPDDIVFDYLQEACFKAQPLGRSILGTEDTVRSFTRDSLIGHIDRHYVGRNMVVSAVGSIDHDEFVQAVEAAFGHVQVGDVRSDQKAQFVGGRHLDVRDLEQVHLTLGWGGPSFHDDDYYPMQLYSTVLGGGMSSRLFQEVREKRGLVYSVYSFASSHADTGMFGIYAGTGPEMAEELLPVVRGEIEKLAAELPEAELNVARAQLKAGLVMGMEATTSRMEQLARQILLFDRIIPVDEILSDIDAVTPEAVQAVAHRIAQEKTPAMAVIGDSIIEKMQY</sequence>
<evidence type="ECO:0000313" key="7">
    <source>
        <dbReference type="Proteomes" id="UP001217500"/>
    </source>
</evidence>
<dbReference type="GO" id="GO:0046872">
    <property type="term" value="F:metal ion binding"/>
    <property type="evidence" value="ECO:0007669"/>
    <property type="project" value="InterPro"/>
</dbReference>
<evidence type="ECO:0000313" key="6">
    <source>
        <dbReference type="EMBL" id="WCL53646.1"/>
    </source>
</evidence>
<feature type="domain" description="Peptidase M16 C-terminal" evidence="5">
    <location>
        <begin position="166"/>
        <end position="338"/>
    </location>
</feature>
<dbReference type="GO" id="GO:0008237">
    <property type="term" value="F:metallopeptidase activity"/>
    <property type="evidence" value="ECO:0007669"/>
    <property type="project" value="UniProtKB-KW"/>
</dbReference>
<dbReference type="InterPro" id="IPR007863">
    <property type="entry name" value="Peptidase_M16_C"/>
</dbReference>
<comment type="cofactor">
    <cofactor evidence="1">
        <name>Zn(2+)</name>
        <dbReference type="ChEBI" id="CHEBI:29105"/>
    </cofactor>
</comment>
<organism evidence="6 7">
    <name type="scientific">Gimibacter soli</name>
    <dbReference type="NCBI Taxonomy" id="3024400"/>
    <lineage>
        <taxon>Bacteria</taxon>
        <taxon>Pseudomonadati</taxon>
        <taxon>Pseudomonadota</taxon>
        <taxon>Alphaproteobacteria</taxon>
        <taxon>Kordiimonadales</taxon>
        <taxon>Temperatibacteraceae</taxon>
        <taxon>Gimibacter</taxon>
    </lineage>
</organism>
<evidence type="ECO:0000256" key="1">
    <source>
        <dbReference type="ARBA" id="ARBA00001947"/>
    </source>
</evidence>
<dbReference type="KEGG" id="gso:PH603_13990"/>
<protein>
    <submittedName>
        <fullName evidence="6">Pitrilysin family protein</fullName>
    </submittedName>
</protein>
<keyword evidence="3" id="KW-0645">Protease</keyword>
<dbReference type="InterPro" id="IPR050361">
    <property type="entry name" value="MPP/UQCRC_Complex"/>
</dbReference>
<dbReference type="FunFam" id="3.30.830.10:FF:000008">
    <property type="entry name" value="Mitochondrial-processing peptidase subunit beta"/>
    <property type="match status" value="1"/>
</dbReference>